<gene>
    <name evidence="1" type="ORF">V8J38_09660</name>
</gene>
<protein>
    <submittedName>
        <fullName evidence="1">Uncharacterized protein</fullName>
    </submittedName>
</protein>
<evidence type="ECO:0000313" key="2">
    <source>
        <dbReference type="Proteomes" id="UP001363460"/>
    </source>
</evidence>
<sequence length="84" mass="8889">MPQAPARGFSVLQDAALDQAEDDGVLKGGSDFARESAVRLGLIHDQALTAVPMRREMKGNLALLFGQALYPNEFHPGLIAQGGA</sequence>
<reference evidence="1 2" key="1">
    <citation type="submission" date="2024-02" db="EMBL/GenBank/DDBJ databases">
        <title>Distribution and functional of Brevundimonas-related endobacteria within Verticillium dahliae.</title>
        <authorList>
            <person name="Zeng H."/>
        </authorList>
    </citation>
    <scope>NUCLEOTIDE SEQUENCE [LARGE SCALE GENOMIC DNA]</scope>
    <source>
        <strain evidence="1 2">TRM 44200</strain>
    </source>
</reference>
<organism evidence="1 2">
    <name type="scientific">Brevundimonas olei</name>
    <dbReference type="NCBI Taxonomy" id="657642"/>
    <lineage>
        <taxon>Bacteria</taxon>
        <taxon>Pseudomonadati</taxon>
        <taxon>Pseudomonadota</taxon>
        <taxon>Alphaproteobacteria</taxon>
        <taxon>Caulobacterales</taxon>
        <taxon>Caulobacteraceae</taxon>
        <taxon>Brevundimonas</taxon>
    </lineage>
</organism>
<evidence type="ECO:0000313" key="1">
    <source>
        <dbReference type="EMBL" id="WWT53530.1"/>
    </source>
</evidence>
<dbReference type="Proteomes" id="UP001363460">
    <property type="component" value="Chromosome"/>
</dbReference>
<accession>A0ABZ2I7E5</accession>
<proteinExistence type="predicted"/>
<dbReference type="EMBL" id="CP146369">
    <property type="protein sequence ID" value="WWT53530.1"/>
    <property type="molecule type" value="Genomic_DNA"/>
</dbReference>
<keyword evidence="2" id="KW-1185">Reference proteome</keyword>
<dbReference type="RefSeq" id="WP_338575343.1">
    <property type="nucleotide sequence ID" value="NZ_CP146369.1"/>
</dbReference>
<name>A0ABZ2I7E5_9CAUL</name>